<organism evidence="10 11">
    <name type="scientific">Penaeus vannamei</name>
    <name type="common">Whiteleg shrimp</name>
    <name type="synonym">Litopenaeus vannamei</name>
    <dbReference type="NCBI Taxonomy" id="6689"/>
    <lineage>
        <taxon>Eukaryota</taxon>
        <taxon>Metazoa</taxon>
        <taxon>Ecdysozoa</taxon>
        <taxon>Arthropoda</taxon>
        <taxon>Crustacea</taxon>
        <taxon>Multicrustacea</taxon>
        <taxon>Malacostraca</taxon>
        <taxon>Eumalacostraca</taxon>
        <taxon>Eucarida</taxon>
        <taxon>Decapoda</taxon>
        <taxon>Dendrobranchiata</taxon>
        <taxon>Penaeoidea</taxon>
        <taxon>Penaeidae</taxon>
        <taxon>Penaeus</taxon>
    </lineage>
</organism>
<dbReference type="InterPro" id="IPR001320">
    <property type="entry name" value="Iontro_rcpt_C"/>
</dbReference>
<keyword evidence="6" id="KW-0472">Membrane</keyword>
<dbReference type="GO" id="GO:0015276">
    <property type="term" value="F:ligand-gated monoatomic ion channel activity"/>
    <property type="evidence" value="ECO:0007669"/>
    <property type="project" value="InterPro"/>
</dbReference>
<dbReference type="Pfam" id="PF00060">
    <property type="entry name" value="Lig_chan"/>
    <property type="match status" value="1"/>
</dbReference>
<evidence type="ECO:0000259" key="9">
    <source>
        <dbReference type="Pfam" id="PF00060"/>
    </source>
</evidence>
<dbReference type="OrthoDB" id="6373973at2759"/>
<dbReference type="GO" id="GO:0005886">
    <property type="term" value="C:plasma membrane"/>
    <property type="evidence" value="ECO:0007669"/>
    <property type="project" value="UniProtKB-SubCell"/>
</dbReference>
<evidence type="ECO:0000313" key="11">
    <source>
        <dbReference type="Proteomes" id="UP000283509"/>
    </source>
</evidence>
<dbReference type="PANTHER" id="PTHR42643:SF24">
    <property type="entry name" value="IONOTROPIC RECEPTOR 60A"/>
    <property type="match status" value="1"/>
</dbReference>
<keyword evidence="7 10" id="KW-0675">Receptor</keyword>
<evidence type="ECO:0000256" key="8">
    <source>
        <dbReference type="ARBA" id="ARBA00023180"/>
    </source>
</evidence>
<gene>
    <name evidence="10" type="ORF">C7M84_016361</name>
</gene>
<accession>A0A423SN29</accession>
<keyword evidence="5" id="KW-1133">Transmembrane helix</keyword>
<evidence type="ECO:0000256" key="5">
    <source>
        <dbReference type="ARBA" id="ARBA00022989"/>
    </source>
</evidence>
<evidence type="ECO:0000256" key="1">
    <source>
        <dbReference type="ARBA" id="ARBA00004651"/>
    </source>
</evidence>
<keyword evidence="4" id="KW-0812">Transmembrane</keyword>
<dbReference type="PANTHER" id="PTHR42643">
    <property type="entry name" value="IONOTROPIC RECEPTOR 20A-RELATED"/>
    <property type="match status" value="1"/>
</dbReference>
<dbReference type="Gene3D" id="1.10.287.70">
    <property type="match status" value="1"/>
</dbReference>
<keyword evidence="8" id="KW-0325">Glycoprotein</keyword>
<name>A0A423SN29_PENVA</name>
<feature type="domain" description="Ionotropic glutamate receptor C-terminal" evidence="9">
    <location>
        <begin position="325"/>
        <end position="428"/>
    </location>
</feature>
<evidence type="ECO:0000256" key="4">
    <source>
        <dbReference type="ARBA" id="ARBA00022692"/>
    </source>
</evidence>
<reference evidence="10 11" key="2">
    <citation type="submission" date="2019-01" db="EMBL/GenBank/DDBJ databases">
        <title>The decoding of complex shrimp genome reveals the adaptation for benthos swimmer, frequently molting mechanism and breeding impact on genome.</title>
        <authorList>
            <person name="Sun Y."/>
            <person name="Gao Y."/>
            <person name="Yu Y."/>
        </authorList>
    </citation>
    <scope>NUCLEOTIDE SEQUENCE [LARGE SCALE GENOMIC DNA]</scope>
    <source>
        <tissue evidence="10">Muscle</tissue>
    </source>
</reference>
<dbReference type="EMBL" id="QCYY01003060">
    <property type="protein sequence ID" value="ROT65658.1"/>
    <property type="molecule type" value="Genomic_DNA"/>
</dbReference>
<protein>
    <submittedName>
        <fullName evidence="10">Variant Ionotropic Glutamate Receptor</fullName>
    </submittedName>
</protein>
<reference evidence="10 11" key="1">
    <citation type="submission" date="2018-04" db="EMBL/GenBank/DDBJ databases">
        <authorList>
            <person name="Zhang X."/>
            <person name="Yuan J."/>
            <person name="Li F."/>
            <person name="Xiang J."/>
        </authorList>
    </citation>
    <scope>NUCLEOTIDE SEQUENCE [LARGE SCALE GENOMIC DNA]</scope>
    <source>
        <tissue evidence="10">Muscle</tissue>
    </source>
</reference>
<keyword evidence="3" id="KW-1003">Cell membrane</keyword>
<evidence type="ECO:0000256" key="6">
    <source>
        <dbReference type="ARBA" id="ARBA00023136"/>
    </source>
</evidence>
<proteinExistence type="inferred from homology"/>
<comment type="similarity">
    <text evidence="2">Belongs to the glutamate-gated ion channel (TC 1.A.10.1) family.</text>
</comment>
<dbReference type="GO" id="GO:0050906">
    <property type="term" value="P:detection of stimulus involved in sensory perception"/>
    <property type="evidence" value="ECO:0007669"/>
    <property type="project" value="UniProtKB-ARBA"/>
</dbReference>
<evidence type="ECO:0000313" key="10">
    <source>
        <dbReference type="EMBL" id="ROT65658.1"/>
    </source>
</evidence>
<evidence type="ECO:0000256" key="3">
    <source>
        <dbReference type="ARBA" id="ARBA00022475"/>
    </source>
</evidence>
<dbReference type="AlphaFoldDB" id="A0A423SN29"/>
<comment type="subcellular location">
    <subcellularLocation>
        <location evidence="1">Cell membrane</location>
        <topology evidence="1">Multi-pass membrane protein</topology>
    </subcellularLocation>
</comment>
<comment type="caution">
    <text evidence="10">The sequence shown here is derived from an EMBL/GenBank/DDBJ whole genome shotgun (WGS) entry which is preliminary data.</text>
</comment>
<evidence type="ECO:0000256" key="7">
    <source>
        <dbReference type="ARBA" id="ARBA00023170"/>
    </source>
</evidence>
<evidence type="ECO:0000256" key="2">
    <source>
        <dbReference type="ARBA" id="ARBA00008685"/>
    </source>
</evidence>
<dbReference type="Gene3D" id="3.40.190.10">
    <property type="entry name" value="Periplasmic binding protein-like II"/>
    <property type="match status" value="1"/>
</dbReference>
<sequence>MVMQVGHEMLRGCHIVLATAGEPTVFLDNLLSLLHRKEMAMTVINADAAPQPPGQHQDEQNRINLLRGLWGDPRFTCRALVLDLTQGKVNTVLRFLEESALRERPHARVILLGPNALTEGVLFHPSLENTIHTLYFALNDLILQRLRQRTSIKGKEGDGTVNSRVRDSLVDMFSKCLYCMDGTSGIRFLGSRSLLQESELQENITDDYDASRFTIINIPTRVRRRGHQLNSTQHSQSSALSAYVVREPWDRQWGVFAEETGNWTGIVGTLQYEKADLSLGVGPTADRLRVMEHSRVYSPEPFVIVSLKPQPLPQYLALIRPYEGEVWVLVILLTPAAGVVLWLLQKTWSIISEERGMKFSSAFLCSLSILLGDQSPTGPTHVTARVLLGSWMLNCMIITAAYRSSLIAHLTVQKKFPPINTFEDLLGRKGWRWGRMPSSGTSFTFFNKSSDPVVNSVFMNIEYHDLDENMKQVLKGGYSFLTNKYYVSAIISTYYTNSLGYTPIYLSSKDYPIYSGFSWGFRKGAPFRRAVSMIQQRIIEAGLITHWVDDVVKARARKVRMKRKLAGQETRRPG</sequence>
<dbReference type="SUPFAM" id="SSF53850">
    <property type="entry name" value="Periplasmic binding protein-like II"/>
    <property type="match status" value="1"/>
</dbReference>
<dbReference type="InterPro" id="IPR052192">
    <property type="entry name" value="Insect_Ionotropic_Sensory_Rcpt"/>
</dbReference>
<dbReference type="Proteomes" id="UP000283509">
    <property type="component" value="Unassembled WGS sequence"/>
</dbReference>
<keyword evidence="11" id="KW-1185">Reference proteome</keyword>